<evidence type="ECO:0008006" key="5">
    <source>
        <dbReference type="Google" id="ProtNLM"/>
    </source>
</evidence>
<evidence type="ECO:0000256" key="2">
    <source>
        <dbReference type="SAM" id="SignalP"/>
    </source>
</evidence>
<sequence length="182" mass="19327">MKKWLLGLMAAVMAASLAACTPTTQKQKETTKAAAENSAPAVVSTTGGASDKVPDPNVAPVAVISVYHKGDGDSLVQEMDSLDDDNLDAQALVDKMVEYGIFKEGTEVLSFDKTGEGENSKAVLNLNQAENNEGVSDTQFLVEIGNTFIENFELASLKIQVNGKDMAGAENLSYVTDFESVE</sequence>
<dbReference type="Proteomes" id="UP001600894">
    <property type="component" value="Unassembled WGS sequence"/>
</dbReference>
<feature type="region of interest" description="Disordered" evidence="1">
    <location>
        <begin position="28"/>
        <end position="54"/>
    </location>
</feature>
<evidence type="ECO:0000313" key="3">
    <source>
        <dbReference type="EMBL" id="GAA6267030.1"/>
    </source>
</evidence>
<comment type="caution">
    <text evidence="3">The sequence shown here is derived from an EMBL/GenBank/DDBJ whole genome shotgun (WGS) entry which is preliminary data.</text>
</comment>
<keyword evidence="2" id="KW-0732">Signal</keyword>
<keyword evidence="4" id="KW-1185">Reference proteome</keyword>
<evidence type="ECO:0000313" key="4">
    <source>
        <dbReference type="Proteomes" id="UP001600894"/>
    </source>
</evidence>
<gene>
    <name evidence="3" type="ORF">F130042H8_00900</name>
</gene>
<feature type="chain" id="PRO_5045078252" description="GerMN domain-containing protein" evidence="2">
    <location>
        <begin position="19"/>
        <end position="182"/>
    </location>
</feature>
<organism evidence="3 4">
    <name type="scientific">Enterocloster alcoholdehydrogenati</name>
    <dbReference type="NCBI Taxonomy" id="2547410"/>
    <lineage>
        <taxon>Bacteria</taxon>
        <taxon>Bacillati</taxon>
        <taxon>Bacillota</taxon>
        <taxon>Clostridia</taxon>
        <taxon>Lachnospirales</taxon>
        <taxon>Lachnospiraceae</taxon>
        <taxon>Enterocloster</taxon>
    </lineage>
</organism>
<dbReference type="RefSeq" id="WP_176255862.1">
    <property type="nucleotide sequence ID" value="NZ_BAABXL010000001.1"/>
</dbReference>
<evidence type="ECO:0000256" key="1">
    <source>
        <dbReference type="SAM" id="MobiDB-lite"/>
    </source>
</evidence>
<feature type="signal peptide" evidence="2">
    <location>
        <begin position="1"/>
        <end position="18"/>
    </location>
</feature>
<protein>
    <recommendedName>
        <fullName evidence="5">GerMN domain-containing protein</fullName>
    </recommendedName>
</protein>
<proteinExistence type="predicted"/>
<dbReference type="PROSITE" id="PS51257">
    <property type="entry name" value="PROKAR_LIPOPROTEIN"/>
    <property type="match status" value="1"/>
</dbReference>
<name>A0ABQ0ASM0_9FIRM</name>
<accession>A0ABQ0ASM0</accession>
<dbReference type="EMBL" id="BAABXL010000001">
    <property type="protein sequence ID" value="GAA6267030.1"/>
    <property type="molecule type" value="Genomic_DNA"/>
</dbReference>
<reference evidence="3 4" key="1">
    <citation type="submission" date="2024-04" db="EMBL/GenBank/DDBJ databases">
        <title>Defined microbial consortia suppress multidrug-resistant proinflammatory Enterobacteriaceae via ecological control.</title>
        <authorList>
            <person name="Furuichi M."/>
            <person name="Kawaguchi T."/>
            <person name="Pust M."/>
            <person name="Yasuma K."/>
            <person name="Plichta D."/>
            <person name="Hasegawa N."/>
            <person name="Ohya T."/>
            <person name="Bhattarai S."/>
            <person name="Sasajima S."/>
            <person name="Aoto Y."/>
            <person name="Tuganbaev T."/>
            <person name="Yaginuma M."/>
            <person name="Ueda M."/>
            <person name="Okahashi N."/>
            <person name="Amafuji K."/>
            <person name="Kiridooshi Y."/>
            <person name="Sugita K."/>
            <person name="Strazar M."/>
            <person name="Skelly A."/>
            <person name="Suda W."/>
            <person name="Hattori M."/>
            <person name="Nakamoto N."/>
            <person name="Caballero S."/>
            <person name="Norman J."/>
            <person name="Olle B."/>
            <person name="Tanoue T."/>
            <person name="Arita M."/>
            <person name="Bucci V."/>
            <person name="Atarashi K."/>
            <person name="Xavier R."/>
            <person name="Honda K."/>
        </authorList>
    </citation>
    <scope>NUCLEOTIDE SEQUENCE [LARGE SCALE GENOMIC DNA]</scope>
    <source>
        <strain evidence="4">f13</strain>
    </source>
</reference>